<dbReference type="PRINTS" id="PR00722">
    <property type="entry name" value="CHYMOTRYPSIN"/>
</dbReference>
<keyword evidence="5" id="KW-0645">Protease</keyword>
<dbReference type="PANTHER" id="PTHR24276:SF98">
    <property type="entry name" value="FI18310P1-RELATED"/>
    <property type="match status" value="1"/>
</dbReference>
<dbReference type="EMBL" id="CP011509">
    <property type="protein sequence ID" value="AKJ02499.1"/>
    <property type="molecule type" value="Genomic_DNA"/>
</dbReference>
<dbReference type="InterPro" id="IPR009003">
    <property type="entry name" value="Peptidase_S1_PA"/>
</dbReference>
<sequence>MPYQRTPSRRPLGRGLGAMFLTLGLSASLGACTEVPASSEPEPLAGQSQSIKNGTVWNPWTQSTQTWTRNVVRIPGCTGTLLNREWVITATHCFPNGPTTDPATLTASLTLADGSVASSRAVELLFHPQYASGVDVALLRLEDPIDPGVASLPLYSGTTASLLGKSVFCAGYGAIATGGTCTDGSDCASNQFCKWGVCMTRNDGPLRTAWFNIIQDTVDPVMWYQFDVPNASGQMELPGDSGSSCWDGTGLTGIMKAGNTTNYNRQTSAEAFRDWVNGIATPTQLKVVNQPGASCRTVQGGQLSYGTDGEAFNAGSGLTQLVCPIQRTGDAGYANVLDMPRLFVLDRHASADVCCHLQSKNPSGKLITTTDVCSSGSSSGYQALTLPSVYDNTTWSQFSLVCSVPGSTALGLSGIQTYRPRLSMR</sequence>
<evidence type="ECO:0000313" key="7">
    <source>
        <dbReference type="Proteomes" id="UP000035579"/>
    </source>
</evidence>
<dbReference type="Gene3D" id="2.40.10.10">
    <property type="entry name" value="Trypsin-like serine proteases"/>
    <property type="match status" value="1"/>
</dbReference>
<comment type="similarity">
    <text evidence="1">Belongs to the peptidase S1 family.</text>
</comment>
<dbReference type="PROSITE" id="PS50240">
    <property type="entry name" value="TRYPSIN_DOM"/>
    <property type="match status" value="1"/>
</dbReference>
<evidence type="ECO:0000256" key="2">
    <source>
        <dbReference type="ARBA" id="ARBA00023157"/>
    </source>
</evidence>
<evidence type="ECO:0000313" key="8">
    <source>
        <dbReference type="Proteomes" id="UP000256345"/>
    </source>
</evidence>
<keyword evidence="2" id="KW-1015">Disulfide bond</keyword>
<dbReference type="RefSeq" id="WP_047856797.1">
    <property type="nucleotide sequence ID" value="NZ_CP011509.1"/>
</dbReference>
<keyword evidence="3" id="KW-0732">Signal</keyword>
<reference evidence="5 7" key="1">
    <citation type="submission" date="2015-05" db="EMBL/GenBank/DDBJ databases">
        <title>Genome assembly of Archangium gephyra DSM 2261.</title>
        <authorList>
            <person name="Sharma G."/>
            <person name="Subramanian S."/>
        </authorList>
    </citation>
    <scope>NUCLEOTIDE SEQUENCE [LARGE SCALE GENOMIC DNA]</scope>
    <source>
        <strain evidence="5 7">DSM 2261</strain>
    </source>
</reference>
<dbReference type="Proteomes" id="UP000256345">
    <property type="component" value="Unassembled WGS sequence"/>
</dbReference>
<feature type="chain" id="PRO_5042059497" evidence="3">
    <location>
        <begin position="32"/>
        <end position="425"/>
    </location>
</feature>
<dbReference type="Proteomes" id="UP000035579">
    <property type="component" value="Chromosome"/>
</dbReference>
<proteinExistence type="inferred from homology"/>
<dbReference type="EMBL" id="QUMU01000008">
    <property type="protein sequence ID" value="REG28580.1"/>
    <property type="molecule type" value="Genomic_DNA"/>
</dbReference>
<dbReference type="InterPro" id="IPR001254">
    <property type="entry name" value="Trypsin_dom"/>
</dbReference>
<feature type="signal peptide" evidence="3">
    <location>
        <begin position="1"/>
        <end position="31"/>
    </location>
</feature>
<evidence type="ECO:0000256" key="1">
    <source>
        <dbReference type="ARBA" id="ARBA00007664"/>
    </source>
</evidence>
<feature type="domain" description="Peptidase S1" evidence="4">
    <location>
        <begin position="51"/>
        <end position="281"/>
    </location>
</feature>
<name>A0AAC8Q7Z2_9BACT</name>
<dbReference type="GO" id="GO:0006508">
    <property type="term" value="P:proteolysis"/>
    <property type="evidence" value="ECO:0007669"/>
    <property type="project" value="UniProtKB-KW"/>
</dbReference>
<keyword evidence="5" id="KW-0378">Hydrolase</keyword>
<keyword evidence="8" id="KW-1185">Reference proteome</keyword>
<gene>
    <name evidence="5" type="ORF">AA314_04125</name>
    <name evidence="6" type="ORF">ATI61_108113</name>
</gene>
<evidence type="ECO:0000259" key="4">
    <source>
        <dbReference type="PROSITE" id="PS50240"/>
    </source>
</evidence>
<evidence type="ECO:0000313" key="5">
    <source>
        <dbReference type="EMBL" id="AKJ02499.1"/>
    </source>
</evidence>
<dbReference type="InterPro" id="IPR018114">
    <property type="entry name" value="TRYPSIN_HIS"/>
</dbReference>
<dbReference type="AlphaFoldDB" id="A0AAC8Q7Z2"/>
<dbReference type="GO" id="GO:0004252">
    <property type="term" value="F:serine-type endopeptidase activity"/>
    <property type="evidence" value="ECO:0007669"/>
    <property type="project" value="InterPro"/>
</dbReference>
<dbReference type="InterPro" id="IPR050430">
    <property type="entry name" value="Peptidase_S1"/>
</dbReference>
<dbReference type="PANTHER" id="PTHR24276">
    <property type="entry name" value="POLYSERASE-RELATED"/>
    <property type="match status" value="1"/>
</dbReference>
<protein>
    <submittedName>
        <fullName evidence="6">Trypsin</fullName>
    </submittedName>
    <submittedName>
        <fullName evidence="5">Vibriolysin, extracellular zinc protease</fullName>
    </submittedName>
</protein>
<evidence type="ECO:0000256" key="3">
    <source>
        <dbReference type="SAM" id="SignalP"/>
    </source>
</evidence>
<organism evidence="5 7">
    <name type="scientific">Archangium gephyra</name>
    <dbReference type="NCBI Taxonomy" id="48"/>
    <lineage>
        <taxon>Bacteria</taxon>
        <taxon>Pseudomonadati</taxon>
        <taxon>Myxococcota</taxon>
        <taxon>Myxococcia</taxon>
        <taxon>Myxococcales</taxon>
        <taxon>Cystobacterineae</taxon>
        <taxon>Archangiaceae</taxon>
        <taxon>Archangium</taxon>
    </lineage>
</organism>
<dbReference type="SUPFAM" id="SSF50494">
    <property type="entry name" value="Trypsin-like serine proteases"/>
    <property type="match status" value="1"/>
</dbReference>
<dbReference type="PROSITE" id="PS51257">
    <property type="entry name" value="PROKAR_LIPOPROTEIN"/>
    <property type="match status" value="1"/>
</dbReference>
<dbReference type="SMART" id="SM00020">
    <property type="entry name" value="Tryp_SPc"/>
    <property type="match status" value="1"/>
</dbReference>
<dbReference type="PROSITE" id="PS00134">
    <property type="entry name" value="TRYPSIN_HIS"/>
    <property type="match status" value="1"/>
</dbReference>
<reference evidence="6 8" key="2">
    <citation type="submission" date="2018-08" db="EMBL/GenBank/DDBJ databases">
        <title>Genomic Encyclopedia of Archaeal and Bacterial Type Strains, Phase II (KMG-II): from individual species to whole genera.</title>
        <authorList>
            <person name="Goeker M."/>
        </authorList>
    </citation>
    <scope>NUCLEOTIDE SEQUENCE [LARGE SCALE GENOMIC DNA]</scope>
    <source>
        <strain evidence="6 8">DSM 2261</strain>
    </source>
</reference>
<dbReference type="Pfam" id="PF00089">
    <property type="entry name" value="Trypsin"/>
    <property type="match status" value="1"/>
</dbReference>
<dbReference type="InterPro" id="IPR001314">
    <property type="entry name" value="Peptidase_S1A"/>
</dbReference>
<evidence type="ECO:0000313" key="6">
    <source>
        <dbReference type="EMBL" id="REG28580.1"/>
    </source>
</evidence>
<accession>A0AAC8Q7Z2</accession>
<dbReference type="InterPro" id="IPR043504">
    <property type="entry name" value="Peptidase_S1_PA_chymotrypsin"/>
</dbReference>
<dbReference type="KEGG" id="age:AA314_04125"/>